<dbReference type="CDD" id="cd00156">
    <property type="entry name" value="REC"/>
    <property type="match status" value="1"/>
</dbReference>
<proteinExistence type="predicted"/>
<evidence type="ECO:0000256" key="1">
    <source>
        <dbReference type="ARBA" id="ARBA00022553"/>
    </source>
</evidence>
<name>A0A1H7GD25_9FLAO</name>
<feature type="modified residue" description="4-aspartylphosphate" evidence="2">
    <location>
        <position position="57"/>
    </location>
</feature>
<gene>
    <name evidence="4" type="ORF">SAMN04488008_101335</name>
</gene>
<dbReference type="InterPro" id="IPR050595">
    <property type="entry name" value="Bact_response_regulator"/>
</dbReference>
<organism evidence="4 5">
    <name type="scientific">Maribacter orientalis</name>
    <dbReference type="NCBI Taxonomy" id="228957"/>
    <lineage>
        <taxon>Bacteria</taxon>
        <taxon>Pseudomonadati</taxon>
        <taxon>Bacteroidota</taxon>
        <taxon>Flavobacteriia</taxon>
        <taxon>Flavobacteriales</taxon>
        <taxon>Flavobacteriaceae</taxon>
        <taxon>Maribacter</taxon>
    </lineage>
</organism>
<evidence type="ECO:0000313" key="5">
    <source>
        <dbReference type="Proteomes" id="UP000198990"/>
    </source>
</evidence>
<dbReference type="GO" id="GO:0000160">
    <property type="term" value="P:phosphorelay signal transduction system"/>
    <property type="evidence" value="ECO:0007669"/>
    <property type="project" value="InterPro"/>
</dbReference>
<dbReference type="PROSITE" id="PS50110">
    <property type="entry name" value="RESPONSE_REGULATORY"/>
    <property type="match status" value="1"/>
</dbReference>
<dbReference type="Gene3D" id="3.40.50.2300">
    <property type="match status" value="1"/>
</dbReference>
<dbReference type="InterPro" id="IPR001789">
    <property type="entry name" value="Sig_transdc_resp-reg_receiver"/>
</dbReference>
<dbReference type="OrthoDB" id="9789181at2"/>
<dbReference type="Pfam" id="PF00072">
    <property type="entry name" value="Response_reg"/>
    <property type="match status" value="1"/>
</dbReference>
<dbReference type="SMART" id="SM00448">
    <property type="entry name" value="REC"/>
    <property type="match status" value="1"/>
</dbReference>
<protein>
    <submittedName>
        <fullName evidence="4">Response regulator receiver domain-containing protein</fullName>
    </submittedName>
</protein>
<dbReference type="InterPro" id="IPR011006">
    <property type="entry name" value="CheY-like_superfamily"/>
</dbReference>
<dbReference type="PANTHER" id="PTHR44591">
    <property type="entry name" value="STRESS RESPONSE REGULATOR PROTEIN 1"/>
    <property type="match status" value="1"/>
</dbReference>
<dbReference type="PANTHER" id="PTHR44591:SF3">
    <property type="entry name" value="RESPONSE REGULATORY DOMAIN-CONTAINING PROTEIN"/>
    <property type="match status" value="1"/>
</dbReference>
<dbReference type="STRING" id="228957.SAMN04488008_101335"/>
<keyword evidence="5" id="KW-1185">Reference proteome</keyword>
<dbReference type="EMBL" id="FNZN01000001">
    <property type="protein sequence ID" value="SEK35934.1"/>
    <property type="molecule type" value="Genomic_DNA"/>
</dbReference>
<evidence type="ECO:0000256" key="2">
    <source>
        <dbReference type="PROSITE-ProRule" id="PRU00169"/>
    </source>
</evidence>
<reference evidence="5" key="1">
    <citation type="submission" date="2016-10" db="EMBL/GenBank/DDBJ databases">
        <authorList>
            <person name="Varghese N."/>
            <person name="Submissions S."/>
        </authorList>
    </citation>
    <scope>NUCLEOTIDE SEQUENCE [LARGE SCALE GENOMIC DNA]</scope>
    <source>
        <strain evidence="5">DSM 16471</strain>
    </source>
</reference>
<dbReference type="Proteomes" id="UP000198990">
    <property type="component" value="Unassembled WGS sequence"/>
</dbReference>
<dbReference type="SUPFAM" id="SSF52172">
    <property type="entry name" value="CheY-like"/>
    <property type="match status" value="1"/>
</dbReference>
<keyword evidence="1 2" id="KW-0597">Phosphoprotein</keyword>
<evidence type="ECO:0000313" key="4">
    <source>
        <dbReference type="EMBL" id="SEK35934.1"/>
    </source>
</evidence>
<dbReference type="RefSeq" id="WP_091619086.1">
    <property type="nucleotide sequence ID" value="NZ_FNZN01000001.1"/>
</dbReference>
<dbReference type="AlphaFoldDB" id="A0A1H7GD25"/>
<accession>A0A1H7GD25</accession>
<sequence>MKILVVDDEQDVKVLFQQRFRKEIRKEELEFVFAFSGEEALKIMKTMEHEAVLILSDINMPGMSGLELLENIKKNYVKPPPMVMMITAYGDDENRTMAKNLGADDFLTKPLDFSLLKNKLITLS</sequence>
<feature type="domain" description="Response regulatory" evidence="3">
    <location>
        <begin position="2"/>
        <end position="124"/>
    </location>
</feature>
<evidence type="ECO:0000259" key="3">
    <source>
        <dbReference type="PROSITE" id="PS50110"/>
    </source>
</evidence>